<keyword evidence="2" id="KW-0732">Signal</keyword>
<dbReference type="PROSITE" id="PS51257">
    <property type="entry name" value="PROKAR_LIPOPROTEIN"/>
    <property type="match status" value="1"/>
</dbReference>
<reference evidence="5 6" key="1">
    <citation type="submission" date="2014-11" db="EMBL/GenBank/DDBJ databases">
        <title>Mycobacterium setense Manresensis Genome.</title>
        <authorList>
            <person name="Rech G."/>
            <person name="Sumoy L."/>
        </authorList>
    </citation>
    <scope>NUCLEOTIDE SEQUENCE [LARGE SCALE GENOMIC DNA]</scope>
    <source>
        <strain evidence="5 6">Manresensis</strain>
    </source>
</reference>
<evidence type="ECO:0000313" key="5">
    <source>
        <dbReference type="EMBL" id="KHO27789.1"/>
    </source>
</evidence>
<feature type="signal peptide" evidence="2">
    <location>
        <begin position="1"/>
        <end position="25"/>
    </location>
</feature>
<evidence type="ECO:0000259" key="4">
    <source>
        <dbReference type="Pfam" id="PF11887"/>
    </source>
</evidence>
<keyword evidence="6" id="KW-1185">Reference proteome</keyword>
<dbReference type="PANTHER" id="PTHR33371:SF15">
    <property type="entry name" value="LIPOPROTEIN LPRN"/>
    <property type="match status" value="1"/>
</dbReference>
<comment type="caution">
    <text evidence="5">The sequence shown here is derived from an EMBL/GenBank/DDBJ whole genome shotgun (WGS) entry which is preliminary data.</text>
</comment>
<feature type="chain" id="PRO_5046663706" evidence="2">
    <location>
        <begin position="26"/>
        <end position="436"/>
    </location>
</feature>
<feature type="domain" description="Mce/MlaD" evidence="3">
    <location>
        <begin position="45"/>
        <end position="119"/>
    </location>
</feature>
<feature type="region of interest" description="Disordered" evidence="1">
    <location>
        <begin position="367"/>
        <end position="436"/>
    </location>
</feature>
<dbReference type="NCBIfam" id="TIGR00996">
    <property type="entry name" value="Mtu_fam_mce"/>
    <property type="match status" value="1"/>
</dbReference>
<dbReference type="InterPro" id="IPR052336">
    <property type="entry name" value="MlaD_Phospholipid_Transporter"/>
</dbReference>
<sequence length="436" mass="45762">MITRRSLTRLTAVAACSVATLTGCAFHGLNSLPLPGTVGRGADATVYHVELANIGTLEANSPVMIGDVIVGSVSRMVVKGWNADVEVSVKPDIVVPSNAVATVGQTSLLGSMHIALDPPVGEPPSGRLTPGATLALNRTSTYPSTEQTLSSLSVLVNGGGLGKIGDLVTEFNAALNGREDKIRDLLTRLDDIVGMFADQRDDINASITALNRLAGTLAGQQEVITTALQRIPPALDVLVKQRPQITTALEKFGRFSDTATNLIHATRDDLLTNLRNLEPTVKALADVGPNLGTVLAYAPTYPYPQNFIDRAIRGDYLNQFITFDFTVPRLKRGLFLGTRWGQEGLPLTPAPGDPWFANYTKDPLGMPLTPPPPAAVATVPPLVDPIPDDGQSAPAAPVVQSGEHDPSDPSAVPAPQSDSPIAPAPSDPVAPNEGGN</sequence>
<dbReference type="InterPro" id="IPR005693">
    <property type="entry name" value="Mce"/>
</dbReference>
<organism evidence="5 6">
    <name type="scientific">Mycolicibacterium setense</name>
    <dbReference type="NCBI Taxonomy" id="431269"/>
    <lineage>
        <taxon>Bacteria</taxon>
        <taxon>Bacillati</taxon>
        <taxon>Actinomycetota</taxon>
        <taxon>Actinomycetes</taxon>
        <taxon>Mycobacteriales</taxon>
        <taxon>Mycobacteriaceae</taxon>
        <taxon>Mycolicibacterium</taxon>
    </lineage>
</organism>
<proteinExistence type="predicted"/>
<accession>A0ABR4Z093</accession>
<dbReference type="InterPro" id="IPR003399">
    <property type="entry name" value="Mce/MlaD"/>
</dbReference>
<dbReference type="Pfam" id="PF02470">
    <property type="entry name" value="MlaD"/>
    <property type="match status" value="1"/>
</dbReference>
<evidence type="ECO:0000313" key="6">
    <source>
        <dbReference type="Proteomes" id="UP000031004"/>
    </source>
</evidence>
<evidence type="ECO:0000259" key="3">
    <source>
        <dbReference type="Pfam" id="PF02470"/>
    </source>
</evidence>
<protein>
    <submittedName>
        <fullName evidence="5">Mammalian cell entry protein</fullName>
    </submittedName>
</protein>
<dbReference type="RefSeq" id="WP_039314174.1">
    <property type="nucleotide sequence ID" value="NZ_JACKSA010000014.1"/>
</dbReference>
<gene>
    <name evidence="5" type="ORF">QQ44_02870</name>
</gene>
<dbReference type="EMBL" id="JTLZ01000002">
    <property type="protein sequence ID" value="KHO27789.1"/>
    <property type="molecule type" value="Genomic_DNA"/>
</dbReference>
<name>A0ABR4Z093_9MYCO</name>
<dbReference type="PANTHER" id="PTHR33371">
    <property type="entry name" value="INTERMEMBRANE PHOSPHOLIPID TRANSPORT SYSTEM BINDING PROTEIN MLAD-RELATED"/>
    <property type="match status" value="1"/>
</dbReference>
<dbReference type="Proteomes" id="UP000031004">
    <property type="component" value="Unassembled WGS sequence"/>
</dbReference>
<feature type="domain" description="Mammalian cell entry C-terminal" evidence="4">
    <location>
        <begin position="127"/>
        <end position="297"/>
    </location>
</feature>
<evidence type="ECO:0000256" key="1">
    <source>
        <dbReference type="SAM" id="MobiDB-lite"/>
    </source>
</evidence>
<dbReference type="Pfam" id="PF11887">
    <property type="entry name" value="Mce4_CUP1"/>
    <property type="match status" value="1"/>
</dbReference>
<dbReference type="InterPro" id="IPR024516">
    <property type="entry name" value="Mce_C"/>
</dbReference>
<evidence type="ECO:0000256" key="2">
    <source>
        <dbReference type="SAM" id="SignalP"/>
    </source>
</evidence>